<name>A0A9Q3BEZ7_9BASI</name>
<keyword evidence="2" id="KW-1185">Reference proteome</keyword>
<protein>
    <submittedName>
        <fullName evidence="1">Uncharacterized protein</fullName>
    </submittedName>
</protein>
<dbReference type="AlphaFoldDB" id="A0A9Q3BEZ7"/>
<gene>
    <name evidence="1" type="ORF">O181_003730</name>
</gene>
<comment type="caution">
    <text evidence="1">The sequence shown here is derived from an EMBL/GenBank/DDBJ whole genome shotgun (WGS) entry which is preliminary data.</text>
</comment>
<dbReference type="EMBL" id="AVOT02000682">
    <property type="protein sequence ID" value="MBW0464015.1"/>
    <property type="molecule type" value="Genomic_DNA"/>
</dbReference>
<reference evidence="1" key="1">
    <citation type="submission" date="2021-03" db="EMBL/GenBank/DDBJ databases">
        <title>Draft genome sequence of rust myrtle Austropuccinia psidii MF-1, a brazilian biotype.</title>
        <authorList>
            <person name="Quecine M.C."/>
            <person name="Pachon D.M.R."/>
            <person name="Bonatelli M.L."/>
            <person name="Correr F.H."/>
            <person name="Franceschini L.M."/>
            <person name="Leite T.F."/>
            <person name="Margarido G.R.A."/>
            <person name="Almeida C.A."/>
            <person name="Ferrarezi J.A."/>
            <person name="Labate C.A."/>
        </authorList>
    </citation>
    <scope>NUCLEOTIDE SEQUENCE</scope>
    <source>
        <strain evidence="1">MF-1</strain>
    </source>
</reference>
<sequence>MVGIVFPPYYQHLRTLSSAYDRFMQEPYWAANRSSHLHHNGSSFAEWVGGINRVLCIAFNLETWWTTFPLHLKTALHKRTEQYPIS</sequence>
<dbReference type="Proteomes" id="UP000765509">
    <property type="component" value="Unassembled WGS sequence"/>
</dbReference>
<proteinExistence type="predicted"/>
<accession>A0A9Q3BEZ7</accession>
<evidence type="ECO:0000313" key="2">
    <source>
        <dbReference type="Proteomes" id="UP000765509"/>
    </source>
</evidence>
<organism evidence="1 2">
    <name type="scientific">Austropuccinia psidii MF-1</name>
    <dbReference type="NCBI Taxonomy" id="1389203"/>
    <lineage>
        <taxon>Eukaryota</taxon>
        <taxon>Fungi</taxon>
        <taxon>Dikarya</taxon>
        <taxon>Basidiomycota</taxon>
        <taxon>Pucciniomycotina</taxon>
        <taxon>Pucciniomycetes</taxon>
        <taxon>Pucciniales</taxon>
        <taxon>Sphaerophragmiaceae</taxon>
        <taxon>Austropuccinia</taxon>
    </lineage>
</organism>
<evidence type="ECO:0000313" key="1">
    <source>
        <dbReference type="EMBL" id="MBW0464015.1"/>
    </source>
</evidence>